<dbReference type="Pfam" id="PF00589">
    <property type="entry name" value="Phage_integrase"/>
    <property type="match status" value="1"/>
</dbReference>
<sequence>MTSASEGTWIARYWDPIQSKKPMKSLGEFRELPKNQRFTAAKQEAEKWFLHLGRGGQTGVYTVADACKDYVKNVLTAKGRKAADDASARFKNYVLDDQAFANIELTKLTPQIIEKWLDRVRLRPSTSGPNRGKLRSASTLNRDVTPFRAALNCAMEHGYISTDFAWRNKLKPIKNADTKRLLYLDKEQRKQLINVSAPDLKQFVEGLCKLPLRPGALASLVVRDFDPRLNVIQIPDDKGKAFRQLELPDSVAAIFLKTTEEQMPEAPIFRRENGKAWNKDSWKVAINDAVLAAGLPNGTTAYTLRHSTITDLVHAGVDLLTVAQISGTSVRMIEKHYGHLRSKVVKNALEHLND</sequence>
<dbReference type="InterPro" id="IPR011010">
    <property type="entry name" value="DNA_brk_join_enz"/>
</dbReference>
<dbReference type="SUPFAM" id="SSF56349">
    <property type="entry name" value="DNA breaking-rejoining enzymes"/>
    <property type="match status" value="1"/>
</dbReference>
<dbReference type="Gene3D" id="1.10.443.10">
    <property type="entry name" value="Intergrase catalytic core"/>
    <property type="match status" value="1"/>
</dbReference>
<evidence type="ECO:0000313" key="5">
    <source>
        <dbReference type="EMBL" id="MEZ2740558.1"/>
    </source>
</evidence>
<dbReference type="InterPro" id="IPR013762">
    <property type="entry name" value="Integrase-like_cat_sf"/>
</dbReference>
<dbReference type="Gene3D" id="1.10.150.130">
    <property type="match status" value="1"/>
</dbReference>
<proteinExistence type="predicted"/>
<dbReference type="Proteomes" id="UP001567350">
    <property type="component" value="Unassembled WGS sequence"/>
</dbReference>
<evidence type="ECO:0000313" key="6">
    <source>
        <dbReference type="Proteomes" id="UP001567350"/>
    </source>
</evidence>
<name>A0ABV4IFE1_9BURK</name>
<dbReference type="InterPro" id="IPR050090">
    <property type="entry name" value="Tyrosine_recombinase_XerCD"/>
</dbReference>
<keyword evidence="3" id="KW-0233">DNA recombination</keyword>
<feature type="domain" description="Tyr recombinase" evidence="4">
    <location>
        <begin position="179"/>
        <end position="350"/>
    </location>
</feature>
<dbReference type="RefSeq" id="WP_370893433.1">
    <property type="nucleotide sequence ID" value="NZ_JBGJLR010000017.1"/>
</dbReference>
<dbReference type="InterPro" id="IPR010998">
    <property type="entry name" value="Integrase_recombinase_N"/>
</dbReference>
<evidence type="ECO:0000259" key="4">
    <source>
        <dbReference type="PROSITE" id="PS51898"/>
    </source>
</evidence>
<accession>A0ABV4IFE1</accession>
<evidence type="ECO:0000256" key="3">
    <source>
        <dbReference type="ARBA" id="ARBA00023172"/>
    </source>
</evidence>
<reference evidence="5 6" key="1">
    <citation type="submission" date="2024-08" db="EMBL/GenBank/DDBJ databases">
        <authorList>
            <person name="Feng Z."/>
            <person name="Ronholm J."/>
        </authorList>
    </citation>
    <scope>NUCLEOTIDE SEQUENCE [LARGE SCALE GENOMIC DNA]</scope>
    <source>
        <strain evidence="5 6">4-AB0-8</strain>
    </source>
</reference>
<dbReference type="PANTHER" id="PTHR30349:SF88">
    <property type="entry name" value="BLL1584 PROTEIN"/>
    <property type="match status" value="1"/>
</dbReference>
<evidence type="ECO:0000256" key="2">
    <source>
        <dbReference type="ARBA" id="ARBA00023125"/>
    </source>
</evidence>
<gene>
    <name evidence="5" type="ORF">ACBP88_14085</name>
</gene>
<dbReference type="PROSITE" id="PS51898">
    <property type="entry name" value="TYR_RECOMBINASE"/>
    <property type="match status" value="1"/>
</dbReference>
<protein>
    <submittedName>
        <fullName evidence="5">Tyrosine-type recombinase/integrase</fullName>
    </submittedName>
</protein>
<organism evidence="5 6">
    <name type="scientific">Comamonas jiangduensis</name>
    <dbReference type="NCBI Taxonomy" id="1194168"/>
    <lineage>
        <taxon>Bacteria</taxon>
        <taxon>Pseudomonadati</taxon>
        <taxon>Pseudomonadota</taxon>
        <taxon>Betaproteobacteria</taxon>
        <taxon>Burkholderiales</taxon>
        <taxon>Comamonadaceae</taxon>
        <taxon>Comamonas</taxon>
    </lineage>
</organism>
<keyword evidence="2" id="KW-0238">DNA-binding</keyword>
<comment type="caution">
    <text evidence="5">The sequence shown here is derived from an EMBL/GenBank/DDBJ whole genome shotgun (WGS) entry which is preliminary data.</text>
</comment>
<keyword evidence="1" id="KW-0229">DNA integration</keyword>
<dbReference type="EMBL" id="JBGJLR010000017">
    <property type="protein sequence ID" value="MEZ2740558.1"/>
    <property type="molecule type" value="Genomic_DNA"/>
</dbReference>
<dbReference type="PANTHER" id="PTHR30349">
    <property type="entry name" value="PHAGE INTEGRASE-RELATED"/>
    <property type="match status" value="1"/>
</dbReference>
<dbReference type="InterPro" id="IPR002104">
    <property type="entry name" value="Integrase_catalytic"/>
</dbReference>
<keyword evidence="6" id="KW-1185">Reference proteome</keyword>
<evidence type="ECO:0000256" key="1">
    <source>
        <dbReference type="ARBA" id="ARBA00022908"/>
    </source>
</evidence>